<name>A0A085TVM1_9RHOB</name>
<accession>A0A085TVM1</accession>
<dbReference type="GO" id="GO:0004413">
    <property type="term" value="F:homoserine kinase activity"/>
    <property type="evidence" value="ECO:0007669"/>
    <property type="project" value="TreeGrafter"/>
</dbReference>
<reference evidence="4" key="1">
    <citation type="submission" date="2013-04" db="EMBL/GenBank/DDBJ databases">
        <title>Thioclava sp. 13D2W-2 Genome Sequencing.</title>
        <authorList>
            <person name="Lai Q."/>
            <person name="Li G."/>
            <person name="Shao Z."/>
        </authorList>
    </citation>
    <scope>NUCLEOTIDE SEQUENCE [LARGE SCALE GENOMIC DNA]</scope>
    <source>
        <strain evidence="4">13D2W-2</strain>
    </source>
</reference>
<dbReference type="SUPFAM" id="SSF56112">
    <property type="entry name" value="Protein kinase-like (PK-like)"/>
    <property type="match status" value="1"/>
</dbReference>
<keyword evidence="3" id="KW-0418">Kinase</keyword>
<feature type="domain" description="Aminoglycoside phosphotransferase" evidence="2">
    <location>
        <begin position="31"/>
        <end position="264"/>
    </location>
</feature>
<keyword evidence="3" id="KW-0808">Transferase</keyword>
<comment type="caution">
    <text evidence="3">The sequence shown here is derived from an EMBL/GenBank/DDBJ whole genome shotgun (WGS) entry which is preliminary data.</text>
</comment>
<evidence type="ECO:0000313" key="4">
    <source>
        <dbReference type="Proteomes" id="UP000028607"/>
    </source>
</evidence>
<dbReference type="Pfam" id="PF01636">
    <property type="entry name" value="APH"/>
    <property type="match status" value="1"/>
</dbReference>
<keyword evidence="4" id="KW-1185">Reference proteome</keyword>
<evidence type="ECO:0000313" key="3">
    <source>
        <dbReference type="EMBL" id="KFE34768.1"/>
    </source>
</evidence>
<dbReference type="InterPro" id="IPR002575">
    <property type="entry name" value="Aminoglycoside_PTrfase"/>
</dbReference>
<dbReference type="GO" id="GO:0009088">
    <property type="term" value="P:threonine biosynthetic process"/>
    <property type="evidence" value="ECO:0007669"/>
    <property type="project" value="TreeGrafter"/>
</dbReference>
<dbReference type="eggNOG" id="COG2334">
    <property type="taxonomic scope" value="Bacteria"/>
</dbReference>
<dbReference type="Proteomes" id="UP000028607">
    <property type="component" value="Unassembled WGS sequence"/>
</dbReference>
<proteinExistence type="inferred from homology"/>
<dbReference type="InterPro" id="IPR011009">
    <property type="entry name" value="Kinase-like_dom_sf"/>
</dbReference>
<sequence>MTSEAKAHAMAQTALYSWGQAVAPPRLVKNRENIVFEAHLKDGRHVALRLHRPGYQGRAGIEAELRWCAALSRQGLPVTRPVPATNGALTGSVANRVTSCVEWFAGEPVGAGDLPLGPDVAHVRAEAAELGALIARFHACCDADPPRGFTRHAWDAEGFLGERPLWGRFWEHPLLAPDEAAVLTQARALARERLAQAEDFGPIHADLLRENVLRGPSGLALIDFDDGGPGWRLYDLATALVQGWGDPLWGAQAQGLVAGYRATRPLAPDQVALLPLFVALRSFASAGWIVTRAEASDPRQRLYLERALDLARHLIARTVPWKEDE</sequence>
<dbReference type="RefSeq" id="WP_038146499.1">
    <property type="nucleotide sequence ID" value="NZ_AQRC01000008.1"/>
</dbReference>
<evidence type="ECO:0000256" key="1">
    <source>
        <dbReference type="ARBA" id="ARBA00038240"/>
    </source>
</evidence>
<dbReference type="Gene3D" id="3.90.1200.10">
    <property type="match status" value="1"/>
</dbReference>
<dbReference type="OrthoDB" id="241498at2"/>
<dbReference type="STRING" id="1317124.DW2_11201"/>
<protein>
    <submittedName>
        <fullName evidence="3">Homoserine kinase</fullName>
    </submittedName>
</protein>
<gene>
    <name evidence="3" type="ORF">DW2_11201</name>
</gene>
<reference evidence="3 4" key="2">
    <citation type="journal article" date="2015" name="Antonie Van Leeuwenhoek">
        <title>Thioclava indica sp. nov., isolated from surface seawater of the Indian Ocean.</title>
        <authorList>
            <person name="Liu Y."/>
            <person name="Lai Q."/>
            <person name="Du J."/>
            <person name="Xu H."/>
            <person name="Jiang L."/>
            <person name="Shao Z."/>
        </authorList>
    </citation>
    <scope>NUCLEOTIDE SEQUENCE [LARGE SCALE GENOMIC DNA]</scope>
    <source>
        <strain evidence="3 4">13D2W-2</strain>
    </source>
</reference>
<dbReference type="EMBL" id="AQRC01000008">
    <property type="protein sequence ID" value="KFE34768.1"/>
    <property type="molecule type" value="Genomic_DNA"/>
</dbReference>
<organism evidence="3 4">
    <name type="scientific">Thioclava atlantica</name>
    <dbReference type="NCBI Taxonomy" id="1317124"/>
    <lineage>
        <taxon>Bacteria</taxon>
        <taxon>Pseudomonadati</taxon>
        <taxon>Pseudomonadota</taxon>
        <taxon>Alphaproteobacteria</taxon>
        <taxon>Rhodobacterales</taxon>
        <taxon>Paracoccaceae</taxon>
        <taxon>Thioclava</taxon>
    </lineage>
</organism>
<dbReference type="PATRIC" id="fig|1317124.6.peg.2266"/>
<evidence type="ECO:0000259" key="2">
    <source>
        <dbReference type="Pfam" id="PF01636"/>
    </source>
</evidence>
<dbReference type="PANTHER" id="PTHR21064:SF6">
    <property type="entry name" value="AMINOGLYCOSIDE PHOSPHOTRANSFERASE DOMAIN-CONTAINING PROTEIN"/>
    <property type="match status" value="1"/>
</dbReference>
<comment type="similarity">
    <text evidence="1">Belongs to the pseudomonas-type ThrB family.</text>
</comment>
<dbReference type="InterPro" id="IPR050249">
    <property type="entry name" value="Pseudomonas-type_ThrB"/>
</dbReference>
<dbReference type="PANTHER" id="PTHR21064">
    <property type="entry name" value="AMINOGLYCOSIDE PHOSPHOTRANSFERASE DOMAIN-CONTAINING PROTEIN-RELATED"/>
    <property type="match status" value="1"/>
</dbReference>
<dbReference type="AlphaFoldDB" id="A0A085TVM1"/>